<accession>A0AAJ6CHD3</accession>
<dbReference type="AlphaFoldDB" id="A0AAJ6CHD3"/>
<sequence>MPSACNVREHGVYQFYGENFHARPPCDELNTHAKRPWSWSAKILSPLVGSQREYIVMHDEDPLAFHTTLFVLKKGQTTTIAQLELHAGSKIDLWTDPNCDSTRFFLALTGFQQEGASETQWVIPLHGTEQDAQGCQRKLRCLLRRLSRLDREFRLGGSAKLYIDPDRPHQPTYKSKAEWLLGSSAPFAEPLAAADLHCYGIVPRRAELISPLIDACFRELLAGLEAYTLSPSSGSHLSAFKTEATEVSPLLTRVRCATAMNEHTIPPSAHRRGSVSTVSATISM</sequence>
<name>A0AAJ6CHD3_9BASI</name>
<dbReference type="EMBL" id="CP119944">
    <property type="protein sequence ID" value="WFC99220.1"/>
    <property type="molecule type" value="Genomic_DNA"/>
</dbReference>
<organism evidence="1 2">
    <name type="scientific">Malassezia yamatoensis</name>
    <dbReference type="NCBI Taxonomy" id="253288"/>
    <lineage>
        <taxon>Eukaryota</taxon>
        <taxon>Fungi</taxon>
        <taxon>Dikarya</taxon>
        <taxon>Basidiomycota</taxon>
        <taxon>Ustilaginomycotina</taxon>
        <taxon>Malasseziomycetes</taxon>
        <taxon>Malasseziales</taxon>
        <taxon>Malasseziaceae</taxon>
        <taxon>Malassezia</taxon>
    </lineage>
</organism>
<gene>
    <name evidence="1" type="ORF">MYAM1_001964</name>
</gene>
<keyword evidence="2" id="KW-1185">Reference proteome</keyword>
<reference evidence="1 2" key="1">
    <citation type="submission" date="2023-03" db="EMBL/GenBank/DDBJ databases">
        <title>Mating type loci evolution in Malassezia.</title>
        <authorList>
            <person name="Coelho M.A."/>
        </authorList>
    </citation>
    <scope>NUCLEOTIDE SEQUENCE [LARGE SCALE GENOMIC DNA]</scope>
    <source>
        <strain evidence="1 2">CBS 9725</strain>
    </source>
</reference>
<dbReference type="Proteomes" id="UP001219567">
    <property type="component" value="Chromosome 2"/>
</dbReference>
<protein>
    <submittedName>
        <fullName evidence="1">Uncharacterized protein</fullName>
    </submittedName>
</protein>
<proteinExistence type="predicted"/>
<evidence type="ECO:0000313" key="2">
    <source>
        <dbReference type="Proteomes" id="UP001219567"/>
    </source>
</evidence>
<evidence type="ECO:0000313" key="1">
    <source>
        <dbReference type="EMBL" id="WFC99220.1"/>
    </source>
</evidence>